<feature type="region of interest" description="Disordered" evidence="1">
    <location>
        <begin position="150"/>
        <end position="174"/>
    </location>
</feature>
<dbReference type="Proteomes" id="UP000078544">
    <property type="component" value="Unassembled WGS sequence"/>
</dbReference>
<feature type="compositionally biased region" description="Polar residues" evidence="1">
    <location>
        <begin position="413"/>
        <end position="426"/>
    </location>
</feature>
<comment type="caution">
    <text evidence="2">The sequence shown here is derived from an EMBL/GenBank/DDBJ whole genome shotgun (WGS) entry which is preliminary data.</text>
</comment>
<dbReference type="STRING" id="1081109.A0A166U4J3"/>
<dbReference type="AlphaFoldDB" id="A0A166U4J3"/>
<evidence type="ECO:0000313" key="3">
    <source>
        <dbReference type="Proteomes" id="UP000078544"/>
    </source>
</evidence>
<dbReference type="InterPro" id="IPR022190">
    <property type="entry name" value="DUF3716"/>
</dbReference>
<dbReference type="EMBL" id="AZGY01000002">
    <property type="protein sequence ID" value="OAA32048.1"/>
    <property type="molecule type" value="Genomic_DNA"/>
</dbReference>
<accession>A0A166U4J3</accession>
<feature type="region of interest" description="Disordered" evidence="1">
    <location>
        <begin position="61"/>
        <end position="135"/>
    </location>
</feature>
<evidence type="ECO:0000313" key="2">
    <source>
        <dbReference type="EMBL" id="OAA32048.1"/>
    </source>
</evidence>
<protein>
    <submittedName>
        <fullName evidence="2">Uncharacterized protein</fullName>
    </submittedName>
</protein>
<reference evidence="2 3" key="1">
    <citation type="journal article" date="2016" name="Genome Biol. Evol.">
        <title>Divergent and convergent evolution of fungal pathogenicity.</title>
        <authorList>
            <person name="Shang Y."/>
            <person name="Xiao G."/>
            <person name="Zheng P."/>
            <person name="Cen K."/>
            <person name="Zhan S."/>
            <person name="Wang C."/>
        </authorList>
    </citation>
    <scope>NUCLEOTIDE SEQUENCE [LARGE SCALE GENOMIC DNA]</scope>
    <source>
        <strain evidence="2 3">RCEF 2490</strain>
    </source>
</reference>
<organism evidence="2 3">
    <name type="scientific">Moelleriella libera RCEF 2490</name>
    <dbReference type="NCBI Taxonomy" id="1081109"/>
    <lineage>
        <taxon>Eukaryota</taxon>
        <taxon>Fungi</taxon>
        <taxon>Dikarya</taxon>
        <taxon>Ascomycota</taxon>
        <taxon>Pezizomycotina</taxon>
        <taxon>Sordariomycetes</taxon>
        <taxon>Hypocreomycetidae</taxon>
        <taxon>Hypocreales</taxon>
        <taxon>Clavicipitaceae</taxon>
        <taxon>Moelleriella</taxon>
    </lineage>
</organism>
<feature type="region of interest" description="Disordered" evidence="1">
    <location>
        <begin position="406"/>
        <end position="426"/>
    </location>
</feature>
<proteinExistence type="predicted"/>
<name>A0A166U4J3_9HYPO</name>
<evidence type="ECO:0000256" key="1">
    <source>
        <dbReference type="SAM" id="MobiDB-lite"/>
    </source>
</evidence>
<dbReference type="OrthoDB" id="4174112at2759"/>
<dbReference type="Pfam" id="PF12511">
    <property type="entry name" value="DUF3716"/>
    <property type="match status" value="1"/>
</dbReference>
<keyword evidence="3" id="KW-1185">Reference proteome</keyword>
<sequence>MDGCFSSCDESPDANCVQTDLDQLVASVPQYNPRFSSDPTLSVIAPHALFTSPFAASRAAVPRSRGNRVLKPELDVRRSRPHNLPRGSDQLEHYSLHVNSGPIGNATQLGHPSGNKNERSDQLTGSGDFIRPANSDADLDSSIHFTFDNGARGLPADNEPNFNGGGNAPPIIAGSRNFAHTQTKPHNSSSALTAADVVMKSYANVKIDSTLCRRLAGEVARRQPTQRRGDQKLNIERRSNVEAVLAHVTGVVAPQPCKNCRKGHGPWTECVVYGGQMCGSCANCWYNASGSRCTFHENNNPQPSQYPPPVATSSSISVMNPHALPPAMPPHTNPMISIAEAAANEARLIASNAMGDIMALTKHQRYVARIQAAAEELGLRLAEYDDYIQTPEGTNEYQRELLLAQHGDISMDEGSQSDPSNPRDSI</sequence>
<gene>
    <name evidence="2" type="ORF">AAL_01380</name>
</gene>